<feature type="domain" description="Major fimbrial subunit protein N-terminal" evidence="6">
    <location>
        <begin position="37"/>
        <end position="175"/>
    </location>
</feature>
<comment type="subcellular location">
    <subcellularLocation>
        <location evidence="1">Fimbrium</location>
    </subcellularLocation>
</comment>
<dbReference type="Pfam" id="PF06321">
    <property type="entry name" value="P_gingi_FimA"/>
    <property type="match status" value="1"/>
</dbReference>
<dbReference type="AlphaFoldDB" id="A0A7W6MXZ9"/>
<protein>
    <submittedName>
        <fullName evidence="8">Putative RNA-binding protein with TRAM domain</fullName>
    </submittedName>
</protein>
<reference evidence="8 9" key="1">
    <citation type="submission" date="2020-08" db="EMBL/GenBank/DDBJ databases">
        <title>Genomic Encyclopedia of Type Strains, Phase IV (KMG-IV): sequencing the most valuable type-strain genomes for metagenomic binning, comparative biology and taxonomic classification.</title>
        <authorList>
            <person name="Goeker M."/>
        </authorList>
    </citation>
    <scope>NUCLEOTIDE SEQUENCE [LARGE SCALE GENOMIC DNA]</scope>
    <source>
        <strain evidence="8 9">DSM 105721</strain>
    </source>
</reference>
<evidence type="ECO:0000256" key="5">
    <source>
        <dbReference type="SAM" id="MobiDB-lite"/>
    </source>
</evidence>
<dbReference type="Gene3D" id="2.60.40.3690">
    <property type="match status" value="1"/>
</dbReference>
<evidence type="ECO:0000259" key="6">
    <source>
        <dbReference type="Pfam" id="PF06321"/>
    </source>
</evidence>
<feature type="region of interest" description="Disordered" evidence="5">
    <location>
        <begin position="489"/>
        <end position="509"/>
    </location>
</feature>
<organism evidence="8 9">
    <name type="scientific">Butyricimonas faecihominis</name>
    <dbReference type="NCBI Taxonomy" id="1472416"/>
    <lineage>
        <taxon>Bacteria</taxon>
        <taxon>Pseudomonadati</taxon>
        <taxon>Bacteroidota</taxon>
        <taxon>Bacteroidia</taxon>
        <taxon>Bacteroidales</taxon>
        <taxon>Odoribacteraceae</taxon>
        <taxon>Butyricimonas</taxon>
    </lineage>
</organism>
<dbReference type="GeneID" id="93099471"/>
<proteinExistence type="inferred from homology"/>
<gene>
    <name evidence="8" type="ORF">GGR14_001082</name>
</gene>
<name>A0A7W6MXZ9_9BACT</name>
<keyword evidence="3" id="KW-0732">Signal</keyword>
<keyword evidence="9" id="KW-1185">Reference proteome</keyword>
<evidence type="ECO:0000256" key="1">
    <source>
        <dbReference type="ARBA" id="ARBA00004561"/>
    </source>
</evidence>
<feature type="domain" description="Minor fimbrium subunit Mfa1 C-terminal" evidence="7">
    <location>
        <begin position="439"/>
        <end position="527"/>
    </location>
</feature>
<evidence type="ECO:0000259" key="7">
    <source>
        <dbReference type="Pfam" id="PF15495"/>
    </source>
</evidence>
<dbReference type="InterPro" id="IPR029141">
    <property type="entry name" value="FimA_N"/>
</dbReference>
<evidence type="ECO:0000313" key="8">
    <source>
        <dbReference type="EMBL" id="MBB4025310.1"/>
    </source>
</evidence>
<sequence length="531" mass="58344">MKNRMVLMLTLAAIVFVGCVNEKEDKSPVDGGVADVAYISLQVKTEKNEARSSGENAGMNESDLKTLYLITFDETEKVVGIPKTTEYYTKIENAASKPDAIKISAASEKLLVIANPGDKLLDVIENINDRTTFSTINAAVKEVTMAEITDKVDAIAKGFTMINSGNESGKQAGDKITDPLISLVGKIQVVSKDLKEENAIEEAEKEGNRVDVKIERLASKVELKLKGDNNDNVVVEPTGATFTFKNWTLDVVNSTFYPFAEKTLLTVIHSSGGSYVSNFYTKDPNFTDATGIVNASVNQTTYEPELVAPYSWMAAANGIYCIENTMNDNAQIFENATRVVIKGIYYPENHVGTGDWFSFAGKTYANFDDLKAAYNASDAGPNLKAACEAMYSSIRSYADKHSDVNLSGTSFKTLETSDLAQVKNGGEVLKNGKTPVIQWYQEGLCYYYYEIRHDNDTDEHMAFGKYGVVRNNWYKLTLGLVKGPGTPWFPDIDNPGPGDPDPDDPIDTSTGYLGITVEVAPWIIWENEIDI</sequence>
<comment type="similarity">
    <text evidence="2">Belongs to the bacteroidetes fimbrillin superfamily. FimA/Mfa1 family.</text>
</comment>
<accession>A0A7W6MXZ9</accession>
<keyword evidence="4" id="KW-0281">Fimbrium</keyword>
<dbReference type="OrthoDB" id="1010993at2"/>
<evidence type="ECO:0000256" key="4">
    <source>
        <dbReference type="ARBA" id="ARBA00023263"/>
    </source>
</evidence>
<evidence type="ECO:0000313" key="9">
    <source>
        <dbReference type="Proteomes" id="UP000546007"/>
    </source>
</evidence>
<dbReference type="EMBL" id="JACIES010000002">
    <property type="protein sequence ID" value="MBB4025310.1"/>
    <property type="molecule type" value="Genomic_DNA"/>
</dbReference>
<dbReference type="Proteomes" id="UP000546007">
    <property type="component" value="Unassembled WGS sequence"/>
</dbReference>
<dbReference type="InterPro" id="IPR047786">
    <property type="entry name" value="Mfa1_fim"/>
</dbReference>
<dbReference type="Gene3D" id="2.60.40.2580">
    <property type="match status" value="1"/>
</dbReference>
<evidence type="ECO:0000256" key="2">
    <source>
        <dbReference type="ARBA" id="ARBA00006011"/>
    </source>
</evidence>
<dbReference type="GO" id="GO:0009418">
    <property type="term" value="C:pilus shaft"/>
    <property type="evidence" value="ECO:0007669"/>
    <property type="project" value="InterPro"/>
</dbReference>
<dbReference type="InterPro" id="IPR029140">
    <property type="entry name" value="Mfa1_C"/>
</dbReference>
<dbReference type="NCBIfam" id="NF038041">
    <property type="entry name" value="fim_Mfa1_fam"/>
    <property type="match status" value="1"/>
</dbReference>
<dbReference type="Gene3D" id="1.10.20.150">
    <property type="match status" value="1"/>
</dbReference>
<evidence type="ECO:0000256" key="3">
    <source>
        <dbReference type="ARBA" id="ARBA00022729"/>
    </source>
</evidence>
<comment type="caution">
    <text evidence="8">The sequence shown here is derived from an EMBL/GenBank/DDBJ whole genome shotgun (WGS) entry which is preliminary data.</text>
</comment>
<dbReference type="PROSITE" id="PS51257">
    <property type="entry name" value="PROKAR_LIPOPROTEIN"/>
    <property type="match status" value="1"/>
</dbReference>
<dbReference type="RefSeq" id="WP_124315752.1">
    <property type="nucleotide sequence ID" value="NZ_AP028155.1"/>
</dbReference>
<dbReference type="Pfam" id="PF15495">
    <property type="entry name" value="Fimbrillin_C"/>
    <property type="match status" value="1"/>
</dbReference>